<evidence type="ECO:0000313" key="4">
    <source>
        <dbReference type="Proteomes" id="UP000646827"/>
    </source>
</evidence>
<dbReference type="Gene3D" id="1.10.510.10">
    <property type="entry name" value="Transferase(Phosphotransferase) domain 1"/>
    <property type="match status" value="1"/>
</dbReference>
<feature type="compositionally biased region" description="Low complexity" evidence="1">
    <location>
        <begin position="826"/>
        <end position="866"/>
    </location>
</feature>
<organism evidence="3 4">
    <name type="scientific">Circinella minor</name>
    <dbReference type="NCBI Taxonomy" id="1195481"/>
    <lineage>
        <taxon>Eukaryota</taxon>
        <taxon>Fungi</taxon>
        <taxon>Fungi incertae sedis</taxon>
        <taxon>Mucoromycota</taxon>
        <taxon>Mucoromycotina</taxon>
        <taxon>Mucoromycetes</taxon>
        <taxon>Mucorales</taxon>
        <taxon>Lichtheimiaceae</taxon>
        <taxon>Circinella</taxon>
    </lineage>
</organism>
<dbReference type="InterPro" id="IPR016024">
    <property type="entry name" value="ARM-type_fold"/>
</dbReference>
<keyword evidence="4" id="KW-1185">Reference proteome</keyword>
<dbReference type="GO" id="GO:0005524">
    <property type="term" value="F:ATP binding"/>
    <property type="evidence" value="ECO:0007669"/>
    <property type="project" value="InterPro"/>
</dbReference>
<name>A0A8H7SGM5_9FUNG</name>
<dbReference type="CDD" id="cd14011">
    <property type="entry name" value="PK_SCY1_like"/>
    <property type="match status" value="1"/>
</dbReference>
<feature type="compositionally biased region" description="Low complexity" evidence="1">
    <location>
        <begin position="653"/>
        <end position="672"/>
    </location>
</feature>
<dbReference type="PROSITE" id="PS50011">
    <property type="entry name" value="PROTEIN_KINASE_DOM"/>
    <property type="match status" value="1"/>
</dbReference>
<feature type="region of interest" description="Disordered" evidence="1">
    <location>
        <begin position="650"/>
        <end position="799"/>
    </location>
</feature>
<dbReference type="InterPro" id="IPR011989">
    <property type="entry name" value="ARM-like"/>
</dbReference>
<dbReference type="Gene3D" id="3.30.200.20">
    <property type="entry name" value="Phosphorylase Kinase, domain 1"/>
    <property type="match status" value="1"/>
</dbReference>
<proteinExistence type="predicted"/>
<feature type="region of interest" description="Disordered" evidence="1">
    <location>
        <begin position="585"/>
        <end position="606"/>
    </location>
</feature>
<feature type="compositionally biased region" description="Polar residues" evidence="1">
    <location>
        <begin position="592"/>
        <end position="604"/>
    </location>
</feature>
<dbReference type="PANTHER" id="PTHR12984:SF6">
    <property type="entry name" value="SCY1-LIKE PROTEIN 2"/>
    <property type="match status" value="1"/>
</dbReference>
<feature type="region of interest" description="Disordered" evidence="1">
    <location>
        <begin position="826"/>
        <end position="880"/>
    </location>
</feature>
<gene>
    <name evidence="3" type="ORF">INT45_004785</name>
</gene>
<feature type="domain" description="Protein kinase" evidence="2">
    <location>
        <begin position="20"/>
        <end position="302"/>
    </location>
</feature>
<protein>
    <recommendedName>
        <fullName evidence="2">Protein kinase domain-containing protein</fullName>
    </recommendedName>
</protein>
<feature type="compositionally biased region" description="Low complexity" evidence="1">
    <location>
        <begin position="784"/>
        <end position="799"/>
    </location>
</feature>
<evidence type="ECO:0000256" key="1">
    <source>
        <dbReference type="SAM" id="MobiDB-lite"/>
    </source>
</evidence>
<dbReference type="InterPro" id="IPR051177">
    <property type="entry name" value="CIK-Related_Protein"/>
</dbReference>
<dbReference type="SUPFAM" id="SSF48371">
    <property type="entry name" value="ARM repeat"/>
    <property type="match status" value="1"/>
</dbReference>
<dbReference type="GO" id="GO:0004672">
    <property type="term" value="F:protein kinase activity"/>
    <property type="evidence" value="ECO:0007669"/>
    <property type="project" value="InterPro"/>
</dbReference>
<comment type="caution">
    <text evidence="3">The sequence shown here is derived from an EMBL/GenBank/DDBJ whole genome shotgun (WGS) entry which is preliminary data.</text>
</comment>
<feature type="compositionally biased region" description="Polar residues" evidence="1">
    <location>
        <begin position="756"/>
        <end position="769"/>
    </location>
</feature>
<evidence type="ECO:0000259" key="2">
    <source>
        <dbReference type="PROSITE" id="PS50011"/>
    </source>
</evidence>
<dbReference type="AlphaFoldDB" id="A0A8H7SGM5"/>
<dbReference type="Pfam" id="PF00069">
    <property type="entry name" value="Pkinase"/>
    <property type="match status" value="1"/>
</dbReference>
<dbReference type="SUPFAM" id="SSF56112">
    <property type="entry name" value="Protein kinase-like (PK-like)"/>
    <property type="match status" value="1"/>
</dbReference>
<sequence length="880" mass="98197">MSSAIYSFINSITNSITSRYDIKSQISTAGLWKIYLGLRKTTGKHYAIFIFEKRSLDVSFKRERGASKNDTEKASNLARLRHPSILEVVEPVSESRSSIAFVTEPLIGTLSHLLKMDSNYSTPGTDMTYEVDELEIQKGLSQVGKGMQFLNDAKVVHHNLTPESIFVNAKGDWKIGGLGFGVFLNNPDERDTSTCYDYNDYLPEACQINLDYAAPEFILDNEVTQANDMFALGCLAYAIHNKGVPLLHTFNNLRTYERKIQGLNMMDYKNMPPHFQDVIRSLLARYPSQRITAEEFQSSKYFDNILVSTMKFLESFPEKTREEKSQFMKGLIRVLNQFPDRVLKRKILPQLLEELKNHQLLPYTIPNVFTIVEQLNQREFCELVLPSLKPVFQVRDPPQNLIVLLEKLDTLQSKTPREIFRDDIMPLVYASLEAPTPLVQEKALRIVPQLSEALDYTTVKNAVFPRVQNLFVQTTVLSVKVSTLICFHSLIKVIDKYTMQEKLVPLLKNIKTKEPAVMLSTLAVYDELGKHLDKEIIATEILPQLWRMSFGPLLNLEQFRKFMKTIRELTTRVEEAHTRHLQEVKSLEDQTRSVSAKSSPMSGNGQMGVDEEVSFEALVQGGAGHSTFTNNNNNAREGRSMTPDMFSDMVSGSSTTTISPITATATTTTTTTMNTNNYKGSWQSSNTNNSSGRHSPMMATLSPSSGSSSPVRRPAANPMNLTSTLSPMSQPQSTQPTTSIDWSSSMSSQKSLNSYNNNQNTIPTLSGPTSSLFQSIPSLPPPQQQKQQQHQAQPPSMAALSLTSSTINSNNNSGNNSYAALRGLSSSTMMPTTPTNTSRSSSMELLQPLSSNHSSSQSRTSMQGQSGHKLSNLTAFDPLG</sequence>
<feature type="compositionally biased region" description="Low complexity" evidence="1">
    <location>
        <begin position="738"/>
        <end position="755"/>
    </location>
</feature>
<dbReference type="Gene3D" id="1.25.10.10">
    <property type="entry name" value="Leucine-rich Repeat Variant"/>
    <property type="match status" value="1"/>
</dbReference>
<dbReference type="EMBL" id="JAEPRB010000005">
    <property type="protein sequence ID" value="KAG2227743.1"/>
    <property type="molecule type" value="Genomic_DNA"/>
</dbReference>
<reference evidence="3 4" key="1">
    <citation type="submission" date="2020-12" db="EMBL/GenBank/DDBJ databases">
        <title>Metabolic potential, ecology and presence of endohyphal bacteria is reflected in genomic diversity of Mucoromycotina.</title>
        <authorList>
            <person name="Muszewska A."/>
            <person name="Okrasinska A."/>
            <person name="Steczkiewicz K."/>
            <person name="Drgas O."/>
            <person name="Orlowska M."/>
            <person name="Perlinska-Lenart U."/>
            <person name="Aleksandrzak-Piekarczyk T."/>
            <person name="Szatraj K."/>
            <person name="Zielenkiewicz U."/>
            <person name="Pilsyk S."/>
            <person name="Malc E."/>
            <person name="Mieczkowski P."/>
            <person name="Kruszewska J.S."/>
            <person name="Biernat P."/>
            <person name="Pawlowska J."/>
        </authorList>
    </citation>
    <scope>NUCLEOTIDE SEQUENCE [LARGE SCALE GENOMIC DNA]</scope>
    <source>
        <strain evidence="3 4">CBS 142.35</strain>
    </source>
</reference>
<feature type="compositionally biased region" description="Polar residues" evidence="1">
    <location>
        <begin position="719"/>
        <end position="737"/>
    </location>
</feature>
<dbReference type="Proteomes" id="UP000646827">
    <property type="component" value="Unassembled WGS sequence"/>
</dbReference>
<dbReference type="PANTHER" id="PTHR12984">
    <property type="entry name" value="SCY1-RELATED S/T PROTEIN KINASE-LIKE"/>
    <property type="match status" value="1"/>
</dbReference>
<accession>A0A8H7SGM5</accession>
<dbReference type="InterPro" id="IPR000719">
    <property type="entry name" value="Prot_kinase_dom"/>
</dbReference>
<dbReference type="OrthoDB" id="79687at2759"/>
<evidence type="ECO:0000313" key="3">
    <source>
        <dbReference type="EMBL" id="KAG2227743.1"/>
    </source>
</evidence>
<dbReference type="InterPro" id="IPR011009">
    <property type="entry name" value="Kinase-like_dom_sf"/>
</dbReference>
<feature type="compositionally biased region" description="Polar residues" evidence="1">
    <location>
        <begin position="673"/>
        <end position="693"/>
    </location>
</feature>